<evidence type="ECO:0000256" key="1">
    <source>
        <dbReference type="SAM" id="Coils"/>
    </source>
</evidence>
<accession>A0A243A500</accession>
<proteinExistence type="predicted"/>
<name>A0A243A500_BACTU</name>
<feature type="coiled-coil region" evidence="1">
    <location>
        <begin position="472"/>
        <end position="499"/>
    </location>
</feature>
<protein>
    <recommendedName>
        <fullName evidence="4">Peptidase S74</fullName>
    </recommendedName>
</protein>
<keyword evidence="1" id="KW-0175">Coiled coil</keyword>
<sequence length="1441" mass="161780">MKTPSGILHVVDFKTSQIVSNIQPKDYWDDKRHWEIKNNIDTLEFRVFDNTDHAATLMQQNLVLKEVRDGRIVPYVITETEKNSDDRSIIAYASGEWIQLSKTGIINPQKIEGKTVNEFIDMALVGTRWKRGKTEYAGFHTMTIDEFIDPLRFLKDIASLFELEIQYRAEVVGSQIVCRYVDMVKKRGRDTGKEVTLGKDLMGIKRIENSQNICTALLGFVKKEGGEFITISSINNGVPYLVDNDAFQRWNERGQHKFGFYTPETEEDITPQRLLTLMRIELAKRVNTSYMYDVQAQSIGRVFGLAHELINEGDTIRIKDTGFTPKLYLEARVIAGDESFTDSTKDKYVFGDYREIVDANEELRKLYNKILASLGDKQELLDRLDEFVKETAETANNAQKESEAAKKLAEKVQENIKNYQTTIIESKTAPTTGLEAGKTIWRDISNGKPGILKVWNGNGWELLIPDVEAVKKETLEQVNKDIQSTKEELDKRVEEVQNETAGQFNVVNENLQEVSRTIKNVQSSQGEINKTVSEMKQTNEGFTKSIELLTKKDGEITGKLNTVEETSEGTKKIISEVQQTTNDLKKTTTEITEKAGKISEKLESVEQKVANDKAGGRNLLLDSNVKYEKTDYLINQYNSTENFSTGEEYTFVIKGSVSQGQKFGIWQNGGSNNVGYATSIYASGITYVTFKAVAATGGNERKLSLYNYPSNATKATVEWVALYKGNKPQDWTPAPENQVTNDEFTKKTTEITKSVDGIKESIKTVEQTQGKFSERVNTVEKNVEGTTASVKKLQETQTEQGKTLSEATTTIGQHSEALKLTMKKKDVEDYVGGLGTVNELRDTDFKLGQKYWIWNNGNGAVGSVDTNLKYKGRNTFSITVTGQTQDRWWGLTSQFIECQVNEEFVASGYFNTDGKTPIDSGGAFIEIEWWTADKKTRVKTARTNVKVVNNIWVRAVCTDKAPANASFIRWRYYVTRNGRLWCAAPMLQRGTIASEFWLHPKDQNDVDKMMEDIANRVATEKYNQKVTELERSITANGEGVSIISKKHETFVNDTFDAYVKQTGSKLQVLDEGILSEVRKGNVISAINQTAEKITIDVAKLNINADTMVKWLTAKGIDTNLIRISGDKITIDGKEGVIVNMLDFLFKDEWGTKTTAVSRRNLIADSDFSSVGKKNIGNADYYGFEGGYGLTWKSQGNVVIEKNTSVFDYEQMVNAARVDMYNYPEAVVNNGIHPGNEYTLSAHFRASMINGVRKTAKPRLHVCYVKFRDNVSYDIWNEQKMDFPEPSIFYGEIRRYSFTFKVPTNYKPQEHALIIKVCSANGQITGAQIAVCVSGVTLYSGKYASMYNWDRAAAERAAGLQPFNAIAVGSVNNNIGPAPDGQTFDISTEKDVKFFTNIRAVQGVNLGGNAFQGWGHIRFTDGNLGPGFYVSSANGWKFNALG</sequence>
<reference evidence="2 3" key="1">
    <citation type="submission" date="2016-10" db="EMBL/GenBank/DDBJ databases">
        <title>Comparative genomics of Bacillus thuringiensis reveals a path to pathogens against multiple invertebrate hosts.</title>
        <authorList>
            <person name="Zheng J."/>
            <person name="Gao Q."/>
            <person name="Liu H."/>
            <person name="Peng D."/>
            <person name="Ruan L."/>
            <person name="Sun M."/>
        </authorList>
    </citation>
    <scope>NUCLEOTIDE SEQUENCE [LARGE SCALE GENOMIC DNA]</scope>
    <source>
        <strain evidence="2">BGSC 4BM1</strain>
    </source>
</reference>
<dbReference type="EMBL" id="NFDG01000128">
    <property type="protein sequence ID" value="OTY12421.1"/>
    <property type="molecule type" value="Genomic_DNA"/>
</dbReference>
<dbReference type="Gene3D" id="1.10.287.950">
    <property type="entry name" value="Methyl-accepting chemotaxis protein"/>
    <property type="match status" value="1"/>
</dbReference>
<gene>
    <name evidence="2" type="ORF">BK732_27465</name>
</gene>
<evidence type="ECO:0008006" key="4">
    <source>
        <dbReference type="Google" id="ProtNLM"/>
    </source>
</evidence>
<dbReference type="InterPro" id="IPR007119">
    <property type="entry name" value="Phage_tail_spike_N"/>
</dbReference>
<evidence type="ECO:0000313" key="2">
    <source>
        <dbReference type="EMBL" id="OTY12421.1"/>
    </source>
</evidence>
<feature type="coiled-coil region" evidence="1">
    <location>
        <begin position="381"/>
        <end position="422"/>
    </location>
</feature>
<comment type="caution">
    <text evidence="2">The sequence shown here is derived from an EMBL/GenBank/DDBJ whole genome shotgun (WGS) entry which is preliminary data.</text>
</comment>
<evidence type="ECO:0000313" key="3">
    <source>
        <dbReference type="Proteomes" id="UP000194860"/>
    </source>
</evidence>
<organism evidence="2 3">
    <name type="scientific">Bacillus thuringiensis serovar navarrensis</name>
    <dbReference type="NCBI Taxonomy" id="339658"/>
    <lineage>
        <taxon>Bacteria</taxon>
        <taxon>Bacillati</taxon>
        <taxon>Bacillota</taxon>
        <taxon>Bacilli</taxon>
        <taxon>Bacillales</taxon>
        <taxon>Bacillaceae</taxon>
        <taxon>Bacillus</taxon>
        <taxon>Bacillus cereus group</taxon>
    </lineage>
</organism>
<dbReference type="NCBIfam" id="TIGR01665">
    <property type="entry name" value="put_anti_recept"/>
    <property type="match status" value="1"/>
</dbReference>
<dbReference type="RefSeq" id="WP_088034566.1">
    <property type="nucleotide sequence ID" value="NZ_NFDG01000128.1"/>
</dbReference>
<dbReference type="Proteomes" id="UP000194860">
    <property type="component" value="Unassembled WGS sequence"/>
</dbReference>